<sequence length="62" mass="7441">MIILNGTPIRKYSFLLRIHIIILHFITYRNTPKKSLYSDYMFFFNELDSVCKQKHVSHAVHT</sequence>
<keyword evidence="1" id="KW-0472">Membrane</keyword>
<evidence type="ECO:0000313" key="3">
    <source>
        <dbReference type="EMBL" id="RBZ17613.1"/>
    </source>
</evidence>
<name>A0A1Y4ZEY6_KLEPN</name>
<reference evidence="3" key="2">
    <citation type="submission" date="2018-07" db="EMBL/GenBank/DDBJ databases">
        <authorList>
            <person name="Martins R.C."/>
            <person name="Perdigao-Neto L.V."/>
            <person name="Costa S.F."/>
            <person name="Levin A.S.S."/>
        </authorList>
    </citation>
    <scope>NUCLEOTIDE SEQUENCE</scope>
    <source>
        <strain evidence="3">BC_5001</strain>
    </source>
</reference>
<evidence type="ECO:0000313" key="4">
    <source>
        <dbReference type="Proteomes" id="UP000196447"/>
    </source>
</evidence>
<gene>
    <name evidence="2" type="ORF">B5L96_10110</name>
    <name evidence="3" type="ORF">DM078_24785</name>
</gene>
<evidence type="ECO:0000313" key="2">
    <source>
        <dbReference type="EMBL" id="OVF73252.1"/>
    </source>
</evidence>
<dbReference type="Proteomes" id="UP000196447">
    <property type="component" value="Unassembled WGS sequence"/>
</dbReference>
<reference evidence="3" key="3">
    <citation type="submission" date="2018-08" db="EMBL/GenBank/DDBJ databases">
        <title>Klebsiella pneumoniae genome sequencing and assembly.</title>
        <authorList>
            <person name="Martins R.C.R."/>
            <person name="Perdigao-Neto L.V."/>
            <person name="Costa S.F."/>
            <person name="Levin A.S.S."/>
        </authorList>
    </citation>
    <scope>NUCLEOTIDE SEQUENCE</scope>
    <source>
        <strain evidence="3">BC_5001</strain>
    </source>
</reference>
<protein>
    <submittedName>
        <fullName evidence="2">Uncharacterized protein</fullName>
    </submittedName>
</protein>
<dbReference type="AlphaFoldDB" id="A0A1Y4ZEY6"/>
<organism evidence="2 4">
    <name type="scientific">Klebsiella pneumoniae</name>
    <dbReference type="NCBI Taxonomy" id="573"/>
    <lineage>
        <taxon>Bacteria</taxon>
        <taxon>Pseudomonadati</taxon>
        <taxon>Pseudomonadota</taxon>
        <taxon>Gammaproteobacteria</taxon>
        <taxon>Enterobacterales</taxon>
        <taxon>Enterobacteriaceae</taxon>
        <taxon>Klebsiella/Raoultella group</taxon>
        <taxon>Klebsiella</taxon>
        <taxon>Klebsiella pneumoniae complex</taxon>
    </lineage>
</organism>
<keyword evidence="1" id="KW-1133">Transmembrane helix</keyword>
<keyword evidence="1" id="KW-0812">Transmembrane</keyword>
<dbReference type="EMBL" id="QOHW01000029">
    <property type="protein sequence ID" value="RBZ17613.1"/>
    <property type="molecule type" value="Genomic_DNA"/>
</dbReference>
<dbReference type="EMBL" id="NDBK01000050">
    <property type="protein sequence ID" value="OVF73252.1"/>
    <property type="molecule type" value="Genomic_DNA"/>
</dbReference>
<accession>A0A1Y4ZEY6</accession>
<reference evidence="2 4" key="1">
    <citation type="submission" date="2017-03" db="EMBL/GenBank/DDBJ databases">
        <authorList>
            <person name="Fouts D."/>
            <person name="Stalin M.J."/>
            <person name="Chen L."/>
            <person name="Wright M."/>
            <person name="Sutton G."/>
            <person name="Nguyen K."/>
            <person name="Vanduin D."/>
            <person name="Rojas L."/>
            <person name="Hujer A."/>
            <person name="Hujer K."/>
            <person name="Bonomo R."/>
            <person name="Kreiswirth B."/>
            <person name="Adams M."/>
        </authorList>
    </citation>
    <scope>NUCLEOTIDE SEQUENCE [LARGE SCALE GENOMIC DNA]</scope>
    <source>
        <strain evidence="2 4">39383</strain>
    </source>
</reference>
<feature type="transmembrane region" description="Helical" evidence="1">
    <location>
        <begin position="12"/>
        <end position="28"/>
    </location>
</feature>
<comment type="caution">
    <text evidence="2">The sequence shown here is derived from an EMBL/GenBank/DDBJ whole genome shotgun (WGS) entry which is preliminary data.</text>
</comment>
<evidence type="ECO:0000256" key="1">
    <source>
        <dbReference type="SAM" id="Phobius"/>
    </source>
</evidence>
<dbReference type="Proteomes" id="UP000253559">
    <property type="component" value="Unassembled WGS sequence"/>
</dbReference>
<proteinExistence type="predicted"/>